<keyword evidence="2" id="KW-0443">Lipid metabolism</keyword>
<dbReference type="EMBL" id="WLVL01000040">
    <property type="protein sequence ID" value="MTB72982.1"/>
    <property type="molecule type" value="Genomic_DNA"/>
</dbReference>
<dbReference type="AlphaFoldDB" id="A0A6I3IG12"/>
<dbReference type="InterPro" id="IPR001753">
    <property type="entry name" value="Enoyl-CoA_hydra/iso"/>
</dbReference>
<evidence type="ECO:0000313" key="6">
    <source>
        <dbReference type="Proteomes" id="UP000431092"/>
    </source>
</evidence>
<keyword evidence="3" id="KW-0456">Lyase</keyword>
<dbReference type="SUPFAM" id="SSF52096">
    <property type="entry name" value="ClpP/crotonase"/>
    <property type="match status" value="1"/>
</dbReference>
<organism evidence="5 6">
    <name type="scientific">Arsenicicoccus cauae</name>
    <dbReference type="NCBI Taxonomy" id="2663847"/>
    <lineage>
        <taxon>Bacteria</taxon>
        <taxon>Bacillati</taxon>
        <taxon>Actinomycetota</taxon>
        <taxon>Actinomycetes</taxon>
        <taxon>Micrococcales</taxon>
        <taxon>Intrasporangiaceae</taxon>
        <taxon>Arsenicicoccus</taxon>
    </lineage>
</organism>
<keyword evidence="5" id="KW-0413">Isomerase</keyword>
<dbReference type="RefSeq" id="WP_154594195.1">
    <property type="nucleotide sequence ID" value="NZ_CP171001.1"/>
</dbReference>
<keyword evidence="6" id="KW-1185">Reference proteome</keyword>
<gene>
    <name evidence="5" type="ORF">GGG17_13590</name>
</gene>
<dbReference type="InterPro" id="IPR018376">
    <property type="entry name" value="Enoyl-CoA_hyd/isom_CS"/>
</dbReference>
<dbReference type="GO" id="GO:0006635">
    <property type="term" value="P:fatty acid beta-oxidation"/>
    <property type="evidence" value="ECO:0007669"/>
    <property type="project" value="TreeGrafter"/>
</dbReference>
<sequence>MTDHPHLRVTVDDERQVLTVTLANPEERNAQTPSLWYALAAVGEAVGDDIRVVVLRAEGASFSAGLHRGMLSPGGMPGEPHLVAQATSAAADTAELIAGFQRAFRVWQEMPQVVVAAVQGHAIGAGFQLALAADLRVCADDVQLAMRETSLGLVPDLAGTRPLVACVGYARALEICATGRFVGAAEATAIGLATVAVPRAELDATTDDLVQALLDAPAGALRELKPLLRSATDTSADEQLRREREAQVRRLAALARGDG</sequence>
<evidence type="ECO:0000256" key="1">
    <source>
        <dbReference type="ARBA" id="ARBA00005254"/>
    </source>
</evidence>
<comment type="similarity">
    <text evidence="1 4">Belongs to the enoyl-CoA hydratase/isomerase family.</text>
</comment>
<comment type="caution">
    <text evidence="5">The sequence shown here is derived from an EMBL/GenBank/DDBJ whole genome shotgun (WGS) entry which is preliminary data.</text>
</comment>
<dbReference type="GO" id="GO:0016853">
    <property type="term" value="F:isomerase activity"/>
    <property type="evidence" value="ECO:0007669"/>
    <property type="project" value="UniProtKB-KW"/>
</dbReference>
<dbReference type="CDD" id="cd06558">
    <property type="entry name" value="crotonase-like"/>
    <property type="match status" value="1"/>
</dbReference>
<dbReference type="InterPro" id="IPR029045">
    <property type="entry name" value="ClpP/crotonase-like_dom_sf"/>
</dbReference>
<dbReference type="PANTHER" id="PTHR11941">
    <property type="entry name" value="ENOYL-COA HYDRATASE-RELATED"/>
    <property type="match status" value="1"/>
</dbReference>
<dbReference type="PANTHER" id="PTHR11941:SF169">
    <property type="entry name" value="(7AS)-7A-METHYL-1,5-DIOXO-2,3,5,6,7,7A-HEXAHYDRO-1H-INDENE-CARBOXYL-COA HYDROLASE"/>
    <property type="match status" value="1"/>
</dbReference>
<evidence type="ECO:0000256" key="4">
    <source>
        <dbReference type="RuleBase" id="RU003707"/>
    </source>
</evidence>
<dbReference type="Proteomes" id="UP000431092">
    <property type="component" value="Unassembled WGS sequence"/>
</dbReference>
<dbReference type="PROSITE" id="PS00166">
    <property type="entry name" value="ENOYL_COA_HYDRATASE"/>
    <property type="match status" value="1"/>
</dbReference>
<dbReference type="Pfam" id="PF00378">
    <property type="entry name" value="ECH_1"/>
    <property type="match status" value="1"/>
</dbReference>
<protein>
    <submittedName>
        <fullName evidence="5">Enoyl-CoA hydratase/isomerase family protein</fullName>
    </submittedName>
</protein>
<evidence type="ECO:0000256" key="2">
    <source>
        <dbReference type="ARBA" id="ARBA00023098"/>
    </source>
</evidence>
<evidence type="ECO:0000313" key="5">
    <source>
        <dbReference type="EMBL" id="MTB72982.1"/>
    </source>
</evidence>
<evidence type="ECO:0000256" key="3">
    <source>
        <dbReference type="ARBA" id="ARBA00023239"/>
    </source>
</evidence>
<name>A0A6I3IG12_9MICO</name>
<accession>A0A6I3IG12</accession>
<dbReference type="GO" id="GO:0016829">
    <property type="term" value="F:lyase activity"/>
    <property type="evidence" value="ECO:0007669"/>
    <property type="project" value="UniProtKB-KW"/>
</dbReference>
<proteinExistence type="inferred from homology"/>
<dbReference type="Gene3D" id="3.90.226.10">
    <property type="entry name" value="2-enoyl-CoA Hydratase, Chain A, domain 1"/>
    <property type="match status" value="1"/>
</dbReference>
<reference evidence="5 6" key="1">
    <citation type="submission" date="2019-11" db="EMBL/GenBank/DDBJ databases">
        <title>Whole genome sequencing identifies a novel species of the genus Arsenicicoccus isolated from human blood.</title>
        <authorList>
            <person name="Jeong J.H."/>
            <person name="Kweon O.J."/>
            <person name="Kim H.R."/>
            <person name="Kim T.-H."/>
            <person name="Ha S.-M."/>
            <person name="Lee M.-K."/>
        </authorList>
    </citation>
    <scope>NUCLEOTIDE SEQUENCE [LARGE SCALE GENOMIC DNA]</scope>
    <source>
        <strain evidence="5 6">MKL-02</strain>
    </source>
</reference>